<dbReference type="NCBIfam" id="NF005559">
    <property type="entry name" value="PRK07231.1"/>
    <property type="match status" value="1"/>
</dbReference>
<dbReference type="GO" id="GO:0016614">
    <property type="term" value="F:oxidoreductase activity, acting on CH-OH group of donors"/>
    <property type="evidence" value="ECO:0007669"/>
    <property type="project" value="UniProtKB-ARBA"/>
</dbReference>
<dbReference type="InterPro" id="IPR036291">
    <property type="entry name" value="NAD(P)-bd_dom_sf"/>
</dbReference>
<protein>
    <submittedName>
        <fullName evidence="3">NAD(P)-dependent dehydrogenase (Short-subunit alcohol dehydrogenase family)</fullName>
    </submittedName>
</protein>
<evidence type="ECO:0000256" key="1">
    <source>
        <dbReference type="ARBA" id="ARBA00006484"/>
    </source>
</evidence>
<dbReference type="InterPro" id="IPR002347">
    <property type="entry name" value="SDR_fam"/>
</dbReference>
<evidence type="ECO:0000313" key="3">
    <source>
        <dbReference type="EMBL" id="RAS35742.1"/>
    </source>
</evidence>
<gene>
    <name evidence="3" type="ORF">BX591_10468</name>
</gene>
<comment type="similarity">
    <text evidence="1">Belongs to the short-chain dehydrogenases/reductases (SDR) family.</text>
</comment>
<name>A0A329CPM3_9BURK</name>
<dbReference type="SUPFAM" id="SSF51735">
    <property type="entry name" value="NAD(P)-binding Rossmann-fold domains"/>
    <property type="match status" value="1"/>
</dbReference>
<sequence length="248" mass="25164">MTKTVLITGGSRGIGRATARLLGALGWSVGVNYANNRAAAEATAAEVERAGGHALPIAGDVASETDVIALFDTLQQAYGRIDALVNNAGIVAPSSQLADMDLARLKRMFDVNVLGAYLCAREAARRMSTARGGAGGVIVNVSSAAARLGSPNEYVDYAGSKGAVDTLTLGLAKELGPQGVRVNAVRPGLIDTEIHASGGKPERAAQLGAATPLGRPGSADEVAQSIVWLLSDAASYVTGALLDVAGGR</sequence>
<reference evidence="3 4" key="1">
    <citation type="submission" date="2018-06" db="EMBL/GenBank/DDBJ databases">
        <title>Genomic Encyclopedia of Type Strains, Phase III (KMG-III): the genomes of soil and plant-associated and newly described type strains.</title>
        <authorList>
            <person name="Whitman W."/>
        </authorList>
    </citation>
    <scope>NUCLEOTIDE SEQUENCE [LARGE SCALE GENOMIC DNA]</scope>
    <source>
        <strain evidence="3 4">LMG 23644</strain>
    </source>
</reference>
<organism evidence="3 4">
    <name type="scientific">Paraburkholderia bryophila</name>
    <dbReference type="NCBI Taxonomy" id="420952"/>
    <lineage>
        <taxon>Bacteria</taxon>
        <taxon>Pseudomonadati</taxon>
        <taxon>Pseudomonadota</taxon>
        <taxon>Betaproteobacteria</taxon>
        <taxon>Burkholderiales</taxon>
        <taxon>Burkholderiaceae</taxon>
        <taxon>Paraburkholderia</taxon>
    </lineage>
</organism>
<comment type="caution">
    <text evidence="3">The sequence shown here is derived from an EMBL/GenBank/DDBJ whole genome shotgun (WGS) entry which is preliminary data.</text>
</comment>
<dbReference type="OrthoDB" id="20590at2"/>
<dbReference type="PRINTS" id="PR00080">
    <property type="entry name" value="SDRFAMILY"/>
</dbReference>
<dbReference type="Proteomes" id="UP000248918">
    <property type="component" value="Unassembled WGS sequence"/>
</dbReference>
<accession>A0A329CPM3</accession>
<dbReference type="EMBL" id="QLTK01000004">
    <property type="protein sequence ID" value="RAS35742.1"/>
    <property type="molecule type" value="Genomic_DNA"/>
</dbReference>
<evidence type="ECO:0000313" key="4">
    <source>
        <dbReference type="Proteomes" id="UP000248918"/>
    </source>
</evidence>
<dbReference type="FunFam" id="3.40.50.720:FF:000084">
    <property type="entry name" value="Short-chain dehydrogenase reductase"/>
    <property type="match status" value="1"/>
</dbReference>
<dbReference type="PANTHER" id="PTHR48107">
    <property type="entry name" value="NADPH-DEPENDENT ALDEHYDE REDUCTASE-LIKE PROTEIN, CHLOROPLASTIC-RELATED"/>
    <property type="match status" value="1"/>
</dbReference>
<dbReference type="RefSeq" id="WP_111930417.1">
    <property type="nucleotide sequence ID" value="NZ_CADFFP010000005.1"/>
</dbReference>
<dbReference type="AlphaFoldDB" id="A0A329CPM3"/>
<keyword evidence="2" id="KW-0560">Oxidoreductase</keyword>
<dbReference type="PROSITE" id="PS00061">
    <property type="entry name" value="ADH_SHORT"/>
    <property type="match status" value="1"/>
</dbReference>
<dbReference type="CDD" id="cd05233">
    <property type="entry name" value="SDR_c"/>
    <property type="match status" value="1"/>
</dbReference>
<evidence type="ECO:0000256" key="2">
    <source>
        <dbReference type="ARBA" id="ARBA00023002"/>
    </source>
</evidence>
<dbReference type="PRINTS" id="PR00081">
    <property type="entry name" value="GDHRDH"/>
</dbReference>
<dbReference type="Gene3D" id="3.40.50.720">
    <property type="entry name" value="NAD(P)-binding Rossmann-like Domain"/>
    <property type="match status" value="1"/>
</dbReference>
<dbReference type="PANTHER" id="PTHR48107:SF7">
    <property type="entry name" value="RE15974P"/>
    <property type="match status" value="1"/>
</dbReference>
<dbReference type="STRING" id="1169143.GCA_000383275_04519"/>
<proteinExistence type="inferred from homology"/>
<dbReference type="NCBIfam" id="NF005400">
    <property type="entry name" value="PRK06947.1"/>
    <property type="match status" value="1"/>
</dbReference>
<dbReference type="InterPro" id="IPR020904">
    <property type="entry name" value="Sc_DH/Rdtase_CS"/>
</dbReference>
<dbReference type="Pfam" id="PF13561">
    <property type="entry name" value="adh_short_C2"/>
    <property type="match status" value="1"/>
</dbReference>